<dbReference type="SUPFAM" id="SSF46689">
    <property type="entry name" value="Homeodomain-like"/>
    <property type="match status" value="1"/>
</dbReference>
<dbReference type="PRINTS" id="PR00032">
    <property type="entry name" value="HTHARAC"/>
</dbReference>
<dbReference type="Gene3D" id="1.10.10.60">
    <property type="entry name" value="Homeodomain-like"/>
    <property type="match status" value="2"/>
</dbReference>
<dbReference type="Pfam" id="PF12833">
    <property type="entry name" value="HTH_18"/>
    <property type="match status" value="1"/>
</dbReference>
<dbReference type="PROSITE" id="PS01124">
    <property type="entry name" value="HTH_ARAC_FAMILY_2"/>
    <property type="match status" value="1"/>
</dbReference>
<evidence type="ECO:0000313" key="7">
    <source>
        <dbReference type="Proteomes" id="UP000029382"/>
    </source>
</evidence>
<evidence type="ECO:0000259" key="4">
    <source>
        <dbReference type="PROSITE" id="PS01124"/>
    </source>
</evidence>
<dbReference type="PANTHER" id="PTHR47504">
    <property type="entry name" value="RIGHT ORIGIN-BINDING PROTEIN"/>
    <property type="match status" value="1"/>
</dbReference>
<evidence type="ECO:0000313" key="6">
    <source>
        <dbReference type="EMBL" id="SFL12992.1"/>
    </source>
</evidence>
<dbReference type="RefSeq" id="WP_039697160.1">
    <property type="nucleotide sequence ID" value="NZ_AUZH01000026.1"/>
</dbReference>
<dbReference type="PANTHER" id="PTHR47504:SF5">
    <property type="entry name" value="RIGHT ORIGIN-BINDING PROTEIN"/>
    <property type="match status" value="1"/>
</dbReference>
<dbReference type="EMBL" id="AUZH01000026">
    <property type="protein sequence ID" value="KFN87492.1"/>
    <property type="molecule type" value="Genomic_DNA"/>
</dbReference>
<keyword evidence="3" id="KW-0804">Transcription</keyword>
<comment type="caution">
    <text evidence="5">The sequence shown here is derived from an EMBL/GenBank/DDBJ whole genome shotgun (WGS) entry which is preliminary data.</text>
</comment>
<dbReference type="PROSITE" id="PS00041">
    <property type="entry name" value="HTH_ARAC_FAMILY_1"/>
    <property type="match status" value="1"/>
</dbReference>
<reference evidence="6 8" key="2">
    <citation type="submission" date="2016-10" db="EMBL/GenBank/DDBJ databases">
        <authorList>
            <person name="Varghese N."/>
            <person name="Submissions S."/>
        </authorList>
    </citation>
    <scope>NUCLEOTIDE SEQUENCE [LARGE SCALE GENOMIC DNA]</scope>
    <source>
        <strain evidence="6 8">JB1</strain>
    </source>
</reference>
<accession>A0A091BUQ3</accession>
<dbReference type="AlphaFoldDB" id="A0A091BUQ3"/>
<evidence type="ECO:0000256" key="3">
    <source>
        <dbReference type="ARBA" id="ARBA00023163"/>
    </source>
</evidence>
<feature type="domain" description="HTH araC/xylS-type" evidence="4">
    <location>
        <begin position="6"/>
        <end position="104"/>
    </location>
</feature>
<evidence type="ECO:0000256" key="2">
    <source>
        <dbReference type="ARBA" id="ARBA00023125"/>
    </source>
</evidence>
<dbReference type="GO" id="GO:0003700">
    <property type="term" value="F:DNA-binding transcription factor activity"/>
    <property type="evidence" value="ECO:0007669"/>
    <property type="project" value="InterPro"/>
</dbReference>
<sequence length="281" mass="31394">MISRFNQTMTYLESVLMTEIDKQKVQHLSGYSYAMFSRLFAVLADMTLSEYLRKRRLSEAVNDLKMSSDKVIDIAMKYGYDSADSFSAAFKKFHGSTPTEVRKGMPYKVFPKVYLSLTVSGGKSMNITIEKKAAFSVAGVLASHIESKDCPGVWDELYAKFDIADLKALGNGQSFGVCSELSSGVGLNYLAGYDVTDKKKAQELGLSLLEVAETQYAIVPVRGNVPESIHEAWKYVLEVFFPENGYRHSGAPDFEVYAEGDIHAEDYEMALWIPIVKEEVK</sequence>
<dbReference type="Proteomes" id="UP000029382">
    <property type="component" value="Unassembled WGS sequence"/>
</dbReference>
<reference evidence="5 7" key="1">
    <citation type="journal article" date="2014" name="Genome Announc.">
        <title>Draft Genome Sequences of Streptococcus bovis Strains ATCC 33317 and JB1.</title>
        <authorList>
            <person name="Benahmed F.H."/>
            <person name="Gopinath G.R."/>
            <person name="Harbottle H."/>
            <person name="Cotta M.A."/>
            <person name="Luo Y."/>
            <person name="Henderson C."/>
            <person name="Teri P."/>
            <person name="Soppet D."/>
            <person name="Rasmussen M."/>
            <person name="Whitehead T.R."/>
            <person name="Davidson M."/>
        </authorList>
    </citation>
    <scope>NUCLEOTIDE SEQUENCE [LARGE SCALE GENOMIC DNA]</scope>
    <source>
        <strain evidence="5 7">JB1</strain>
    </source>
</reference>
<protein>
    <submittedName>
        <fullName evidence="5">AraC family transcriptional regulator</fullName>
    </submittedName>
</protein>
<proteinExistence type="predicted"/>
<dbReference type="InterPro" id="IPR050959">
    <property type="entry name" value="MarA-like"/>
</dbReference>
<dbReference type="InterPro" id="IPR029442">
    <property type="entry name" value="GyrI-like"/>
</dbReference>
<dbReference type="InterPro" id="IPR010499">
    <property type="entry name" value="AraC_E-bd"/>
</dbReference>
<evidence type="ECO:0000256" key="1">
    <source>
        <dbReference type="ARBA" id="ARBA00023015"/>
    </source>
</evidence>
<dbReference type="Gene3D" id="3.20.80.10">
    <property type="entry name" value="Regulatory factor, effector binding domain"/>
    <property type="match status" value="1"/>
</dbReference>
<dbReference type="EMBL" id="FOTG01000003">
    <property type="protein sequence ID" value="SFL12992.1"/>
    <property type="molecule type" value="Genomic_DNA"/>
</dbReference>
<dbReference type="SUPFAM" id="SSF55136">
    <property type="entry name" value="Probable bacterial effector-binding domain"/>
    <property type="match status" value="1"/>
</dbReference>
<dbReference type="InterPro" id="IPR018060">
    <property type="entry name" value="HTH_AraC"/>
</dbReference>
<dbReference type="SMART" id="SM00871">
    <property type="entry name" value="AraC_E_bind"/>
    <property type="match status" value="1"/>
</dbReference>
<keyword evidence="1" id="KW-0805">Transcription regulation</keyword>
<keyword evidence="8" id="KW-1185">Reference proteome</keyword>
<keyword evidence="2" id="KW-0238">DNA-binding</keyword>
<dbReference type="InterPro" id="IPR018062">
    <property type="entry name" value="HTH_AraC-typ_CS"/>
</dbReference>
<evidence type="ECO:0000313" key="5">
    <source>
        <dbReference type="EMBL" id="KFN87492.1"/>
    </source>
</evidence>
<name>A0A091BUQ3_STREI</name>
<dbReference type="InterPro" id="IPR009057">
    <property type="entry name" value="Homeodomain-like_sf"/>
</dbReference>
<gene>
    <name evidence="5" type="ORF">H702_08050</name>
    <name evidence="6" type="ORF">SAMN02910290_00516</name>
</gene>
<dbReference type="Pfam" id="PF06445">
    <property type="entry name" value="GyrI-like"/>
    <property type="match status" value="1"/>
</dbReference>
<dbReference type="GO" id="GO:0043565">
    <property type="term" value="F:sequence-specific DNA binding"/>
    <property type="evidence" value="ECO:0007669"/>
    <property type="project" value="InterPro"/>
</dbReference>
<dbReference type="Proteomes" id="UP000182793">
    <property type="component" value="Unassembled WGS sequence"/>
</dbReference>
<organism evidence="5 7">
    <name type="scientific">Streptococcus equinus JB1</name>
    <dbReference type="NCBI Taxonomy" id="1294274"/>
    <lineage>
        <taxon>Bacteria</taxon>
        <taxon>Bacillati</taxon>
        <taxon>Bacillota</taxon>
        <taxon>Bacilli</taxon>
        <taxon>Lactobacillales</taxon>
        <taxon>Streptococcaceae</taxon>
        <taxon>Streptococcus</taxon>
    </lineage>
</organism>
<dbReference type="InterPro" id="IPR011256">
    <property type="entry name" value="Reg_factor_effector_dom_sf"/>
</dbReference>
<dbReference type="InterPro" id="IPR020449">
    <property type="entry name" value="Tscrpt_reg_AraC-type_HTH"/>
</dbReference>
<dbReference type="SMART" id="SM00342">
    <property type="entry name" value="HTH_ARAC"/>
    <property type="match status" value="1"/>
</dbReference>
<evidence type="ECO:0000313" key="8">
    <source>
        <dbReference type="Proteomes" id="UP000182793"/>
    </source>
</evidence>